<keyword evidence="4 6" id="KW-0067">ATP-binding</keyword>
<dbReference type="InterPro" id="IPR027417">
    <property type="entry name" value="P-loop_NTPase"/>
</dbReference>
<protein>
    <submittedName>
        <fullName evidence="6">ABC transporter ATP-binding protein</fullName>
    </submittedName>
</protein>
<dbReference type="EMBL" id="JAOQIO010000055">
    <property type="protein sequence ID" value="MCU6793573.1"/>
    <property type="molecule type" value="Genomic_DNA"/>
</dbReference>
<sequence length="311" mass="34873">MESNSIVQLRNVTKRIGSKTIIDRLSFDVHPGEVFGFLGPNGAGKTTTIRMIVGLMSMTEGEILVSSHNIKNQFEQAMRHVGAIVENPEFYKFLSGYQNLQHYARMIPGITEERMNEVIALVKLDHRIHDKVKTYSLGMRQRLGVAQAILHRPSVLILDEPTNGLDPEGIRELRDYLRKLSREEGLAVIVSSHLLSEMELMCDRVAIIQNGKLLDVRSFKEMQAETGRLEVQFDVDHLEAAARAAAEFVGEQAVVQQADGVLTVSLTSEREEIAELNARLVSAGVRVYGIRTHNKSLEDQFLEITRGNQIV</sequence>
<dbReference type="PANTHER" id="PTHR43335:SF4">
    <property type="entry name" value="ABC TRANSPORTER, ATP-BINDING PROTEIN"/>
    <property type="match status" value="1"/>
</dbReference>
<dbReference type="GO" id="GO:0005524">
    <property type="term" value="F:ATP binding"/>
    <property type="evidence" value="ECO:0007669"/>
    <property type="project" value="UniProtKB-KW"/>
</dbReference>
<dbReference type="Gene3D" id="3.40.50.300">
    <property type="entry name" value="P-loop containing nucleotide triphosphate hydrolases"/>
    <property type="match status" value="1"/>
</dbReference>
<keyword evidence="3" id="KW-0547">Nucleotide-binding</keyword>
<dbReference type="PROSITE" id="PS00211">
    <property type="entry name" value="ABC_TRANSPORTER_1"/>
    <property type="match status" value="1"/>
</dbReference>
<proteinExistence type="inferred from homology"/>
<dbReference type="InterPro" id="IPR017871">
    <property type="entry name" value="ABC_transporter-like_CS"/>
</dbReference>
<dbReference type="InterPro" id="IPR003439">
    <property type="entry name" value="ABC_transporter-like_ATP-bd"/>
</dbReference>
<evidence type="ECO:0000256" key="4">
    <source>
        <dbReference type="ARBA" id="ARBA00022840"/>
    </source>
</evidence>
<dbReference type="RefSeq" id="WP_262684834.1">
    <property type="nucleotide sequence ID" value="NZ_JAOQIO010000055.1"/>
</dbReference>
<dbReference type="SMART" id="SM00382">
    <property type="entry name" value="AAA"/>
    <property type="match status" value="1"/>
</dbReference>
<reference evidence="6 7" key="1">
    <citation type="submission" date="2022-09" db="EMBL/GenBank/DDBJ databases">
        <authorList>
            <person name="Han X.L."/>
            <person name="Wang Q."/>
            <person name="Lu T."/>
        </authorList>
    </citation>
    <scope>NUCLEOTIDE SEQUENCE [LARGE SCALE GENOMIC DNA]</scope>
    <source>
        <strain evidence="6 7">WQ 127069</strain>
    </source>
</reference>
<evidence type="ECO:0000313" key="6">
    <source>
        <dbReference type="EMBL" id="MCU6793573.1"/>
    </source>
</evidence>
<keyword evidence="7" id="KW-1185">Reference proteome</keyword>
<dbReference type="SUPFAM" id="SSF52540">
    <property type="entry name" value="P-loop containing nucleoside triphosphate hydrolases"/>
    <property type="match status" value="1"/>
</dbReference>
<dbReference type="Pfam" id="PF00005">
    <property type="entry name" value="ABC_tran"/>
    <property type="match status" value="1"/>
</dbReference>
<dbReference type="Proteomes" id="UP001652445">
    <property type="component" value="Unassembled WGS sequence"/>
</dbReference>
<evidence type="ECO:0000256" key="3">
    <source>
        <dbReference type="ARBA" id="ARBA00022741"/>
    </source>
</evidence>
<dbReference type="PROSITE" id="PS50893">
    <property type="entry name" value="ABC_TRANSPORTER_2"/>
    <property type="match status" value="1"/>
</dbReference>
<keyword evidence="2" id="KW-0813">Transport</keyword>
<accession>A0ABT2UG20</accession>
<feature type="domain" description="ABC transporter" evidence="5">
    <location>
        <begin position="7"/>
        <end position="235"/>
    </location>
</feature>
<evidence type="ECO:0000256" key="2">
    <source>
        <dbReference type="ARBA" id="ARBA00022448"/>
    </source>
</evidence>
<comment type="caution">
    <text evidence="6">The sequence shown here is derived from an EMBL/GenBank/DDBJ whole genome shotgun (WGS) entry which is preliminary data.</text>
</comment>
<evidence type="ECO:0000313" key="7">
    <source>
        <dbReference type="Proteomes" id="UP001652445"/>
    </source>
</evidence>
<name>A0ABT2UG20_9BACL</name>
<gene>
    <name evidence="6" type="ORF">OB236_15820</name>
</gene>
<comment type="similarity">
    <text evidence="1">Belongs to the ABC transporter superfamily.</text>
</comment>
<evidence type="ECO:0000256" key="1">
    <source>
        <dbReference type="ARBA" id="ARBA00005417"/>
    </source>
</evidence>
<organism evidence="6 7">
    <name type="scientific">Paenibacillus baimaensis</name>
    <dbReference type="NCBI Taxonomy" id="2982185"/>
    <lineage>
        <taxon>Bacteria</taxon>
        <taxon>Bacillati</taxon>
        <taxon>Bacillota</taxon>
        <taxon>Bacilli</taxon>
        <taxon>Bacillales</taxon>
        <taxon>Paenibacillaceae</taxon>
        <taxon>Paenibacillus</taxon>
    </lineage>
</organism>
<evidence type="ECO:0000259" key="5">
    <source>
        <dbReference type="PROSITE" id="PS50893"/>
    </source>
</evidence>
<dbReference type="PANTHER" id="PTHR43335">
    <property type="entry name" value="ABC TRANSPORTER, ATP-BINDING PROTEIN"/>
    <property type="match status" value="1"/>
</dbReference>
<dbReference type="InterPro" id="IPR003593">
    <property type="entry name" value="AAA+_ATPase"/>
</dbReference>